<sequence>MNSPMRLLGAGLGIGTLAGISAILACGPFISEDYLGGPSLAPFRAPVADVAAELKRLAQWSREAFPDADLAPLPLPPDAAGRHQYFRTLEHSFSTTLEVETRELGELANMDAPDLEKWKDARKALLPFVGVALSIGATDPATKDPQAEGAIKAITFPNAPEAFSLYVEGARRFALGENKEARGAWETIIALPTEQRKPRAVWAAYMIARSHETEEAWKDARAAYRLTRKLVREGCSDPLGLGIASFRREADCATASEDEESAARLRLAWLACGDEAAVQVIRTNMELPPPAMDEVAVEKAARQPVRRVLISMALLERDFMGEDPSSANPDESTKAWLEALEKHLHDAPLLHAERLSWAAYSQGDFDRARRWLKLADAKESMTQWLQGKFALMEGRKDDATRHFASAKPAFTPKTNAVIIWRRTADPDAYIHSPVTEGMEIQPCQFLADAATAKLAAGQFIPAMQGYLDAGSWRDAAYIAERLLSREELLTYVRRHTNDREWTPKAPANAQERAENEEYGIVGFGSIQAHLRYLAARRLARERYFKDAALLFPPALRGPFQEYTAAWRKGHDGNLPRKERAGALWTAAKLHRKYGMEFFGFVNDPDHQENGGNFQVNHVAASRTRGSYVVETEAGEFKDYWQWMNRWADPAAMQGKRDQNAALGLPAPDAIFPKVSSNERWRLAKYGVAPIEKRFHYRYTAADLAWKAAALMPDNDEQTAEVLRTAGLWLANRDPKAADKFYQSLVSRNAAIPIGQKADKLRWFPQR</sequence>
<accession>A0A366HCQ0</accession>
<keyword evidence="2" id="KW-1185">Reference proteome</keyword>
<dbReference type="AlphaFoldDB" id="A0A366HCQ0"/>
<protein>
    <recommendedName>
        <fullName evidence="3">Tetratricopeptide repeat protein</fullName>
    </recommendedName>
</protein>
<comment type="caution">
    <text evidence="1">The sequence shown here is derived from an EMBL/GenBank/DDBJ whole genome shotgun (WGS) entry which is preliminary data.</text>
</comment>
<dbReference type="RefSeq" id="WP_113960510.1">
    <property type="nucleotide sequence ID" value="NZ_QNRR01000009.1"/>
</dbReference>
<evidence type="ECO:0008006" key="3">
    <source>
        <dbReference type="Google" id="ProtNLM"/>
    </source>
</evidence>
<evidence type="ECO:0000313" key="2">
    <source>
        <dbReference type="Proteomes" id="UP000253426"/>
    </source>
</evidence>
<gene>
    <name evidence="1" type="ORF">DES53_10936</name>
</gene>
<name>A0A366HCQ0_9BACT</name>
<dbReference type="Proteomes" id="UP000253426">
    <property type="component" value="Unassembled WGS sequence"/>
</dbReference>
<proteinExistence type="predicted"/>
<evidence type="ECO:0000313" key="1">
    <source>
        <dbReference type="EMBL" id="RBP39609.1"/>
    </source>
</evidence>
<dbReference type="InterPro" id="IPR011990">
    <property type="entry name" value="TPR-like_helical_dom_sf"/>
</dbReference>
<dbReference type="PROSITE" id="PS51257">
    <property type="entry name" value="PROKAR_LIPOPROTEIN"/>
    <property type="match status" value="1"/>
</dbReference>
<dbReference type="EMBL" id="QNRR01000009">
    <property type="protein sequence ID" value="RBP39609.1"/>
    <property type="molecule type" value="Genomic_DNA"/>
</dbReference>
<reference evidence="1 2" key="1">
    <citation type="submission" date="2018-06" db="EMBL/GenBank/DDBJ databases">
        <title>Genomic Encyclopedia of Type Strains, Phase IV (KMG-IV): sequencing the most valuable type-strain genomes for metagenomic binning, comparative biology and taxonomic classification.</title>
        <authorList>
            <person name="Goeker M."/>
        </authorList>
    </citation>
    <scope>NUCLEOTIDE SEQUENCE [LARGE SCALE GENOMIC DNA]</scope>
    <source>
        <strain evidence="1 2">DSM 25532</strain>
    </source>
</reference>
<dbReference type="Gene3D" id="1.25.40.10">
    <property type="entry name" value="Tetratricopeptide repeat domain"/>
    <property type="match status" value="1"/>
</dbReference>
<dbReference type="OrthoDB" id="179859at2"/>
<organism evidence="1 2">
    <name type="scientific">Roseimicrobium gellanilyticum</name>
    <dbReference type="NCBI Taxonomy" id="748857"/>
    <lineage>
        <taxon>Bacteria</taxon>
        <taxon>Pseudomonadati</taxon>
        <taxon>Verrucomicrobiota</taxon>
        <taxon>Verrucomicrobiia</taxon>
        <taxon>Verrucomicrobiales</taxon>
        <taxon>Verrucomicrobiaceae</taxon>
        <taxon>Roseimicrobium</taxon>
    </lineage>
</organism>